<name>A0A1H9VTH2_9CORY</name>
<evidence type="ECO:0000313" key="1">
    <source>
        <dbReference type="EMBL" id="SES24872.1"/>
    </source>
</evidence>
<keyword evidence="2" id="KW-1185">Reference proteome</keyword>
<reference evidence="2" key="1">
    <citation type="submission" date="2016-10" db="EMBL/GenBank/DDBJ databases">
        <authorList>
            <person name="Varghese N."/>
            <person name="Submissions S."/>
        </authorList>
    </citation>
    <scope>NUCLEOTIDE SEQUENCE [LARGE SCALE GENOMIC DNA]</scope>
    <source>
        <strain evidence="2">DSM 20524</strain>
    </source>
</reference>
<proteinExistence type="predicted"/>
<gene>
    <name evidence="1" type="ORF">SAMN05661109_02376</name>
</gene>
<dbReference type="EMBL" id="FOGQ01000014">
    <property type="protein sequence ID" value="SES24872.1"/>
    <property type="molecule type" value="Genomic_DNA"/>
</dbReference>
<dbReference type="AlphaFoldDB" id="A0A1H9VTH2"/>
<sequence>MENRIFNNFLGKCGQPAFRTLQLLMFAGGLLWCQNFWCSTWIQQVGGTAALRQLTVGQAVPSSNSMPQLLDDKCLTTR</sequence>
<organism evidence="1 2">
    <name type="scientific">Corynebacterium cystitidis DSM 20524</name>
    <dbReference type="NCBI Taxonomy" id="1121357"/>
    <lineage>
        <taxon>Bacteria</taxon>
        <taxon>Bacillati</taxon>
        <taxon>Actinomycetota</taxon>
        <taxon>Actinomycetes</taxon>
        <taxon>Mycobacteriales</taxon>
        <taxon>Corynebacteriaceae</taxon>
        <taxon>Corynebacterium</taxon>
    </lineage>
</organism>
<protein>
    <submittedName>
        <fullName evidence="1">Uncharacterized protein</fullName>
    </submittedName>
</protein>
<accession>A0A1H9VTH2</accession>
<evidence type="ECO:0000313" key="2">
    <source>
        <dbReference type="Proteomes" id="UP000198929"/>
    </source>
</evidence>
<dbReference type="STRING" id="1121357.SAMN05661109_02376"/>
<dbReference type="Proteomes" id="UP000198929">
    <property type="component" value="Unassembled WGS sequence"/>
</dbReference>